<evidence type="ECO:0000256" key="8">
    <source>
        <dbReference type="SAM" id="SignalP"/>
    </source>
</evidence>
<keyword evidence="10" id="KW-0675">Receptor</keyword>
<evidence type="ECO:0000256" key="6">
    <source>
        <dbReference type="ARBA" id="ARBA00023237"/>
    </source>
</evidence>
<keyword evidence="11" id="KW-1185">Reference proteome</keyword>
<evidence type="ECO:0000256" key="2">
    <source>
        <dbReference type="ARBA" id="ARBA00022448"/>
    </source>
</evidence>
<keyword evidence="6 7" id="KW-0998">Cell outer membrane</keyword>
<dbReference type="SUPFAM" id="SSF49464">
    <property type="entry name" value="Carboxypeptidase regulatory domain-like"/>
    <property type="match status" value="1"/>
</dbReference>
<protein>
    <submittedName>
        <fullName evidence="10">TonB-dependent receptor</fullName>
    </submittedName>
</protein>
<dbReference type="InterPro" id="IPR023996">
    <property type="entry name" value="TonB-dep_OMP_SusC/RagA"/>
</dbReference>
<dbReference type="InterPro" id="IPR037066">
    <property type="entry name" value="Plug_dom_sf"/>
</dbReference>
<name>A0A0D0G093_9SPHI</name>
<accession>A0A0D0G093</accession>
<keyword evidence="4 7" id="KW-0812">Transmembrane</keyword>
<dbReference type="Proteomes" id="UP000032049">
    <property type="component" value="Unassembled WGS sequence"/>
</dbReference>
<dbReference type="NCBIfam" id="TIGR04057">
    <property type="entry name" value="SusC_RagA_signa"/>
    <property type="match status" value="1"/>
</dbReference>
<dbReference type="EMBL" id="JXRA01000019">
    <property type="protein sequence ID" value="KIO78214.1"/>
    <property type="molecule type" value="Genomic_DNA"/>
</dbReference>
<comment type="caution">
    <text evidence="10">The sequence shown here is derived from an EMBL/GenBank/DDBJ whole genome shotgun (WGS) entry which is preliminary data.</text>
</comment>
<dbReference type="Gene3D" id="2.60.40.1120">
    <property type="entry name" value="Carboxypeptidase-like, regulatory domain"/>
    <property type="match status" value="1"/>
</dbReference>
<evidence type="ECO:0000256" key="4">
    <source>
        <dbReference type="ARBA" id="ARBA00022692"/>
    </source>
</evidence>
<comment type="subcellular location">
    <subcellularLocation>
        <location evidence="1 7">Cell outer membrane</location>
        <topology evidence="1 7">Multi-pass membrane protein</topology>
    </subcellularLocation>
</comment>
<sequence>MIRNLLLLLFLMGISLSGYSQKQTTISGQVLDPEGLPIPGASVYVDKATIGEQTSVTGVIQNTAIGTVTNAEGKFTLTVPEGTPAIRVSYMGYNSVLVNIINKTKLTISLTNNENTLGEVVVNGYTAISKRKNTTATAVLEYSKVRQSGVAGIDQMLEGQIAGVAVTSLSGGPSSAPKIRIRGTVSLNGSADPLWVLDGIPLEGTNLPNNLMDKDNIDQLRNLPIAGLNPDDIADITILKDAAATSIYGARAANGVIVITTKKGKKGPMAISFSANTFIAERPDLSKLNLMNSTEKVDFELGLAKRPDLVYRPDQGAVARILNRTNELQNYRTNGFAGLSSATQNEINGLRQHNTDWGKELYQSSVNQQYTLGISGGNDQANYYFSGGYYDEKGTTIGSGLKRYNLTLKTDFNISQKLKFGVAVFGSKTERTNYLTEQDAYTNPSAYSRNVNPYQQVRDASGAYVYDQDIFGQNGGLAANNTYIPFNIIEERNNTRYTLGNKSVKSIIDMDYQISKDLKLHSELGLQFEDTQSEKYASANSYFGRKYRESSRYYNSATKKYDYFIPVGGIIQNQQTSFFQYNWKTLMEYKKVISEKHEIEVLAGTEFRKNNNEDLFTRGFGFDERTLTNQNILFPNADQANKASFRTYQKSKVANAYASFYGTLSYTYDRKYTVYGSARYDGSDLFGVDPKYRYLPIYSISGAWNASEEQFVKDIKWISNLRFRSSYGVQGNIDKNTSPKIVGAYNNVTILPGNPETSINVISPPNDKLRWEKTTTFNAGMDLGLFGNALQITFDYYNRYSKDLIGLQALSLENGFEFTNANFSRIRNKGLELTISTRNISTGKFQWWTDFNIAHNKSKVLRDEPKSGQFLPSREGYPVNGLFVLKTAGLDANGIPQFNKDGKVVSLEDFYKLYDPYAEFLPGQATATSLTNKEFQKLFTYAGDRDPKFTGGLVNRFRYGNLDLAITTIFNLNQMVLSAPSYLPATVDRGQNYSKDILNAWTPSNTNTNQPQIIGADTGDGSRWMVNSWYNTGDPISSYKYMDVFAKKMSYIRLNSVRLGYTLPAKISAKIKANSLRLSVEGRNLFVLSTDYKGYSDPETYGSIYTQPISRSISFGLNATF</sequence>
<evidence type="ECO:0000313" key="10">
    <source>
        <dbReference type="EMBL" id="KIO78214.1"/>
    </source>
</evidence>
<dbReference type="NCBIfam" id="TIGR04056">
    <property type="entry name" value="OMP_RagA_SusC"/>
    <property type="match status" value="1"/>
</dbReference>
<organism evidence="10 11">
    <name type="scientific">Pedobacter lusitanus</name>
    <dbReference type="NCBI Taxonomy" id="1503925"/>
    <lineage>
        <taxon>Bacteria</taxon>
        <taxon>Pseudomonadati</taxon>
        <taxon>Bacteroidota</taxon>
        <taxon>Sphingobacteriia</taxon>
        <taxon>Sphingobacteriales</taxon>
        <taxon>Sphingobacteriaceae</taxon>
        <taxon>Pedobacter</taxon>
    </lineage>
</organism>
<keyword evidence="2 7" id="KW-0813">Transport</keyword>
<dbReference type="RefSeq" id="WP_041879029.1">
    <property type="nucleotide sequence ID" value="NZ_CP157278.1"/>
</dbReference>
<dbReference type="InterPro" id="IPR012910">
    <property type="entry name" value="Plug_dom"/>
</dbReference>
<dbReference type="OrthoDB" id="9768177at2"/>
<evidence type="ECO:0000256" key="1">
    <source>
        <dbReference type="ARBA" id="ARBA00004571"/>
    </source>
</evidence>
<dbReference type="Gene3D" id="2.170.130.10">
    <property type="entry name" value="TonB-dependent receptor, plug domain"/>
    <property type="match status" value="1"/>
</dbReference>
<dbReference type="Gene3D" id="2.40.170.20">
    <property type="entry name" value="TonB-dependent receptor, beta-barrel domain"/>
    <property type="match status" value="1"/>
</dbReference>
<dbReference type="InterPro" id="IPR036942">
    <property type="entry name" value="Beta-barrel_TonB_sf"/>
</dbReference>
<dbReference type="InterPro" id="IPR008969">
    <property type="entry name" value="CarboxyPept-like_regulatory"/>
</dbReference>
<feature type="chain" id="PRO_5002227166" evidence="8">
    <location>
        <begin position="23"/>
        <end position="1121"/>
    </location>
</feature>
<gene>
    <name evidence="10" type="ORF">TH53_05020</name>
</gene>
<reference evidence="10 11" key="1">
    <citation type="submission" date="2015-01" db="EMBL/GenBank/DDBJ databases">
        <title>Draft genome sequence of Pedobacter sp. NL19 isolated from sludge of an effluent treatment pond in an abandoned uranium mine.</title>
        <authorList>
            <person name="Santos T."/>
            <person name="Caetano T."/>
            <person name="Covas C."/>
            <person name="Cruz A."/>
            <person name="Mendo S."/>
        </authorList>
    </citation>
    <scope>NUCLEOTIDE SEQUENCE [LARGE SCALE GENOMIC DNA]</scope>
    <source>
        <strain evidence="10 11">NL19</strain>
    </source>
</reference>
<keyword evidence="3 7" id="KW-1134">Transmembrane beta strand</keyword>
<evidence type="ECO:0000256" key="5">
    <source>
        <dbReference type="ARBA" id="ARBA00023136"/>
    </source>
</evidence>
<keyword evidence="5 7" id="KW-0472">Membrane</keyword>
<dbReference type="GO" id="GO:0009279">
    <property type="term" value="C:cell outer membrane"/>
    <property type="evidence" value="ECO:0007669"/>
    <property type="project" value="UniProtKB-SubCell"/>
</dbReference>
<evidence type="ECO:0000256" key="7">
    <source>
        <dbReference type="PROSITE-ProRule" id="PRU01360"/>
    </source>
</evidence>
<dbReference type="InterPro" id="IPR023997">
    <property type="entry name" value="TonB-dep_OMP_SusC/RagA_CS"/>
</dbReference>
<dbReference type="PROSITE" id="PS52016">
    <property type="entry name" value="TONB_DEPENDENT_REC_3"/>
    <property type="match status" value="1"/>
</dbReference>
<dbReference type="Pfam" id="PF07715">
    <property type="entry name" value="Plug"/>
    <property type="match status" value="1"/>
</dbReference>
<evidence type="ECO:0000313" key="11">
    <source>
        <dbReference type="Proteomes" id="UP000032049"/>
    </source>
</evidence>
<proteinExistence type="inferred from homology"/>
<dbReference type="STRING" id="1503925.TH53_05020"/>
<evidence type="ECO:0000256" key="3">
    <source>
        <dbReference type="ARBA" id="ARBA00022452"/>
    </source>
</evidence>
<comment type="similarity">
    <text evidence="7">Belongs to the TonB-dependent receptor family.</text>
</comment>
<dbReference type="SUPFAM" id="SSF56935">
    <property type="entry name" value="Porins"/>
    <property type="match status" value="1"/>
</dbReference>
<dbReference type="Pfam" id="PF13715">
    <property type="entry name" value="CarbopepD_reg_2"/>
    <property type="match status" value="1"/>
</dbReference>
<feature type="signal peptide" evidence="8">
    <location>
        <begin position="1"/>
        <end position="22"/>
    </location>
</feature>
<feature type="domain" description="TonB-dependent receptor plug" evidence="9">
    <location>
        <begin position="130"/>
        <end position="256"/>
    </location>
</feature>
<evidence type="ECO:0000259" key="9">
    <source>
        <dbReference type="Pfam" id="PF07715"/>
    </source>
</evidence>
<keyword evidence="8" id="KW-0732">Signal</keyword>
<dbReference type="AlphaFoldDB" id="A0A0D0G093"/>
<dbReference type="InterPro" id="IPR039426">
    <property type="entry name" value="TonB-dep_rcpt-like"/>
</dbReference>